<organism evidence="1 2">
    <name type="scientific">Pelagihabitans pacificus</name>
    <dbReference type="NCBI Taxonomy" id="2696054"/>
    <lineage>
        <taxon>Bacteria</taxon>
        <taxon>Pseudomonadati</taxon>
        <taxon>Bacteroidota</taxon>
        <taxon>Flavobacteriia</taxon>
        <taxon>Flavobacteriales</taxon>
        <taxon>Flavobacteriaceae</taxon>
        <taxon>Pelagihabitans</taxon>
    </lineage>
</organism>
<dbReference type="AlphaFoldDB" id="A0A967E4X2"/>
<name>A0A967E4X2_9FLAO</name>
<gene>
    <name evidence="1" type="ORF">FK220_005745</name>
</gene>
<evidence type="ECO:0000313" key="1">
    <source>
        <dbReference type="EMBL" id="NHF58832.1"/>
    </source>
</evidence>
<dbReference type="EMBL" id="VIKU02000001">
    <property type="protein sequence ID" value="NHF58832.1"/>
    <property type="molecule type" value="Genomic_DNA"/>
</dbReference>
<evidence type="ECO:0000313" key="2">
    <source>
        <dbReference type="Proteomes" id="UP000707206"/>
    </source>
</evidence>
<keyword evidence="2" id="KW-1185">Reference proteome</keyword>
<reference evidence="1" key="1">
    <citation type="submission" date="2019-07" db="EMBL/GenBank/DDBJ databases">
        <authorList>
            <person name="De-Chao Zhang Q."/>
        </authorList>
    </citation>
    <scope>NUCLEOTIDE SEQUENCE</scope>
    <source>
        <strain evidence="1">TP-CH-4</strain>
    </source>
</reference>
<protein>
    <submittedName>
        <fullName evidence="1">Uncharacterized protein</fullName>
    </submittedName>
</protein>
<dbReference type="RefSeq" id="WP_166204783.1">
    <property type="nucleotide sequence ID" value="NZ_VIKU02000001.1"/>
</dbReference>
<comment type="caution">
    <text evidence="1">The sequence shown here is derived from an EMBL/GenBank/DDBJ whole genome shotgun (WGS) entry which is preliminary data.</text>
</comment>
<accession>A0A967E4X2</accession>
<reference evidence="1" key="2">
    <citation type="submission" date="2020-03" db="EMBL/GenBank/DDBJ databases">
        <title>Flavobacteriaceae bacterium strain TP-CH-4, a member of the family Flavobacteriaceae isolated from a deep-sea seamount.</title>
        <authorList>
            <person name="Zhang D.-C."/>
        </authorList>
    </citation>
    <scope>NUCLEOTIDE SEQUENCE</scope>
    <source>
        <strain evidence="1">TP-CH-4</strain>
    </source>
</reference>
<dbReference type="Proteomes" id="UP000707206">
    <property type="component" value="Unassembled WGS sequence"/>
</dbReference>
<sequence>MKDAVILLKDQPTCKGASQKRRQQLLLKKWLGWAGGYSSLKQEKHTNITTPKD</sequence>
<proteinExistence type="predicted"/>